<protein>
    <submittedName>
        <fullName evidence="1">Uncharacterized protein</fullName>
    </submittedName>
</protein>
<name>A0A162PNW3_9CRUS</name>
<organism evidence="1 2">
    <name type="scientific">Daphnia magna</name>
    <dbReference type="NCBI Taxonomy" id="35525"/>
    <lineage>
        <taxon>Eukaryota</taxon>
        <taxon>Metazoa</taxon>
        <taxon>Ecdysozoa</taxon>
        <taxon>Arthropoda</taxon>
        <taxon>Crustacea</taxon>
        <taxon>Branchiopoda</taxon>
        <taxon>Diplostraca</taxon>
        <taxon>Cladocera</taxon>
        <taxon>Anomopoda</taxon>
        <taxon>Daphniidae</taxon>
        <taxon>Daphnia</taxon>
    </lineage>
</organism>
<dbReference type="AlphaFoldDB" id="A0A162PNW3"/>
<comment type="caution">
    <text evidence="1">The sequence shown here is derived from an EMBL/GenBank/DDBJ whole genome shotgun (WGS) entry which is preliminary data.</text>
</comment>
<gene>
    <name evidence="1" type="ORF">APZ42_014686</name>
</gene>
<evidence type="ECO:0000313" key="1">
    <source>
        <dbReference type="EMBL" id="KZS19014.1"/>
    </source>
</evidence>
<accession>A0A162PNW3</accession>
<evidence type="ECO:0000313" key="2">
    <source>
        <dbReference type="Proteomes" id="UP000076858"/>
    </source>
</evidence>
<sequence length="260" mass="30116">MKSRKTRQSNDWLLASINNSSLAIGVKLPLKIAVMRRYLYFVRTEVNTSTKDMFKIVLSELKQIWKRASIPIKPDHKCIEQLMRIHKEWSKVKAIGVSKRNNPNSQKKKSEFVTNMNTLCDLSPPNVKELMIASRESFWEEDYNFFCGQRKFPQIGAMGAIDGKKRTRDRKRNQRWKSYTTRSSTTLSDLSEEEIDVSYYDNSDIDCSCTSRSTPRLDSIAIEISRKNLTKATRQVADSRNLSIRDDLAVQAAFTIRCNR</sequence>
<keyword evidence="2" id="KW-1185">Reference proteome</keyword>
<proteinExistence type="predicted"/>
<dbReference type="EMBL" id="LRGB01000463">
    <property type="protein sequence ID" value="KZS19014.1"/>
    <property type="molecule type" value="Genomic_DNA"/>
</dbReference>
<dbReference type="Proteomes" id="UP000076858">
    <property type="component" value="Unassembled WGS sequence"/>
</dbReference>
<dbReference type="OrthoDB" id="6376573at2759"/>
<reference evidence="1 2" key="1">
    <citation type="submission" date="2016-03" db="EMBL/GenBank/DDBJ databases">
        <title>EvidentialGene: Evidence-directed Construction of Genes on Genomes.</title>
        <authorList>
            <person name="Gilbert D.G."/>
            <person name="Choi J.-H."/>
            <person name="Mockaitis K."/>
            <person name="Colbourne J."/>
            <person name="Pfrender M."/>
        </authorList>
    </citation>
    <scope>NUCLEOTIDE SEQUENCE [LARGE SCALE GENOMIC DNA]</scope>
    <source>
        <strain evidence="1 2">Xinb3</strain>
        <tissue evidence="1">Complete organism</tissue>
    </source>
</reference>